<gene>
    <name evidence="4" type="ORF">PV10_08887</name>
</gene>
<keyword evidence="1" id="KW-0433">Leucine-rich repeat</keyword>
<evidence type="ECO:0000256" key="3">
    <source>
        <dbReference type="SAM" id="MobiDB-lite"/>
    </source>
</evidence>
<dbReference type="GO" id="GO:0005737">
    <property type="term" value="C:cytoplasm"/>
    <property type="evidence" value="ECO:0007669"/>
    <property type="project" value="TreeGrafter"/>
</dbReference>
<evidence type="ECO:0000256" key="2">
    <source>
        <dbReference type="ARBA" id="ARBA00022737"/>
    </source>
</evidence>
<dbReference type="Gene3D" id="3.80.10.10">
    <property type="entry name" value="Ribonuclease Inhibitor"/>
    <property type="match status" value="1"/>
</dbReference>
<dbReference type="EMBL" id="KN847525">
    <property type="protein sequence ID" value="KIV89310.1"/>
    <property type="molecule type" value="Genomic_DNA"/>
</dbReference>
<keyword evidence="5" id="KW-1185">Reference proteome</keyword>
<dbReference type="PROSITE" id="PS51450">
    <property type="entry name" value="LRR"/>
    <property type="match status" value="2"/>
</dbReference>
<accession>A0A0D1WK51</accession>
<dbReference type="SMART" id="SM00369">
    <property type="entry name" value="LRR_TYP"/>
    <property type="match status" value="2"/>
</dbReference>
<dbReference type="InterPro" id="IPR025875">
    <property type="entry name" value="Leu-rich_rpt_4"/>
</dbReference>
<dbReference type="AlphaFoldDB" id="A0A0D1WK51"/>
<evidence type="ECO:0000256" key="1">
    <source>
        <dbReference type="ARBA" id="ARBA00022614"/>
    </source>
</evidence>
<dbReference type="Proteomes" id="UP000054302">
    <property type="component" value="Unassembled WGS sequence"/>
</dbReference>
<dbReference type="InterPro" id="IPR003591">
    <property type="entry name" value="Leu-rich_rpt_typical-subtyp"/>
</dbReference>
<keyword evidence="2" id="KW-0677">Repeat</keyword>
<evidence type="ECO:0000313" key="4">
    <source>
        <dbReference type="EMBL" id="KIV89310.1"/>
    </source>
</evidence>
<dbReference type="STRING" id="212818.A0A0D1WK51"/>
<feature type="region of interest" description="Disordered" evidence="3">
    <location>
        <begin position="1"/>
        <end position="66"/>
    </location>
</feature>
<dbReference type="OrthoDB" id="1274115at2759"/>
<dbReference type="RefSeq" id="XP_016220884.1">
    <property type="nucleotide sequence ID" value="XM_016373973.1"/>
</dbReference>
<name>A0A0D1WK51_EXOME</name>
<dbReference type="OMA" id="RYLPWEL"/>
<dbReference type="HOGENOM" id="CLU_027499_0_0_1"/>
<evidence type="ECO:0000313" key="5">
    <source>
        <dbReference type="Proteomes" id="UP000054302"/>
    </source>
</evidence>
<dbReference type="Pfam" id="PF12799">
    <property type="entry name" value="LRR_4"/>
    <property type="match status" value="1"/>
</dbReference>
<dbReference type="GeneID" id="27326732"/>
<dbReference type="PANTHER" id="PTHR48051:SF1">
    <property type="entry name" value="RAS SUPPRESSOR PROTEIN 1"/>
    <property type="match status" value="1"/>
</dbReference>
<reference evidence="4 5" key="1">
    <citation type="submission" date="2015-01" db="EMBL/GenBank/DDBJ databases">
        <title>The Genome Sequence of Exophiala mesophila CBS40295.</title>
        <authorList>
            <consortium name="The Broad Institute Genomics Platform"/>
            <person name="Cuomo C."/>
            <person name="de Hoog S."/>
            <person name="Gorbushina A."/>
            <person name="Stielow B."/>
            <person name="Teixiera M."/>
            <person name="Abouelleil A."/>
            <person name="Chapman S.B."/>
            <person name="Priest M."/>
            <person name="Young S.K."/>
            <person name="Wortman J."/>
            <person name="Nusbaum C."/>
            <person name="Birren B."/>
        </authorList>
    </citation>
    <scope>NUCLEOTIDE SEQUENCE [LARGE SCALE GENOMIC DNA]</scope>
    <source>
        <strain evidence="4 5">CBS 40295</strain>
    </source>
</reference>
<proteinExistence type="predicted"/>
<dbReference type="SUPFAM" id="SSF52058">
    <property type="entry name" value="L domain-like"/>
    <property type="match status" value="1"/>
</dbReference>
<dbReference type="InterPro" id="IPR001611">
    <property type="entry name" value="Leu-rich_rpt"/>
</dbReference>
<dbReference type="VEuPathDB" id="FungiDB:PV10_08887"/>
<dbReference type="InterPro" id="IPR032675">
    <property type="entry name" value="LRR_dom_sf"/>
</dbReference>
<sequence>MDDLDLPPMPSSARKSAEPQSAHLSSAFLRKRSRANYDDDDVGTSSDPALFSSDEQAPGAENYVMGKRKKHTYQGSWWSHRQRTGNGKKREFRRNYDSGIFMGSETSDGSLSSDSFGLEDEFLRDQQTTRPRSRFSVSESSQTTPKAIKIQTRMQTSTIPPEHETVTEIVTQALELGKEEVDLSSLSLSTLPDQVSDLRTLCKQAEIVPGMLDIGSNFESKLQLYLASNLLTQFPSPILDLQNLRVLSLRNNNLTIIPPTIRELVNLEVLNVASNQLRELPFELIELARFHNLSKIICNPNPWYLDEAHSADDPQALNMPCETMFMPESKSPGTILVRAKVQSLAPGDVKEVQQSSAPSLTELVLRQLSKTVSRSQPDLSTFMPSDTPQSILEPLSLIHSQPGRQCTRCHRNIVIPHRAWLEWWSMEKEEREPSSFRMDYVPFRRFLCSKNCHSSDNEWCRDTHDESLK</sequence>
<protein>
    <submittedName>
        <fullName evidence="4">Uncharacterized protein</fullName>
    </submittedName>
</protein>
<organism evidence="4 5">
    <name type="scientific">Exophiala mesophila</name>
    <name type="common">Black yeast-like fungus</name>
    <dbReference type="NCBI Taxonomy" id="212818"/>
    <lineage>
        <taxon>Eukaryota</taxon>
        <taxon>Fungi</taxon>
        <taxon>Dikarya</taxon>
        <taxon>Ascomycota</taxon>
        <taxon>Pezizomycotina</taxon>
        <taxon>Eurotiomycetes</taxon>
        <taxon>Chaetothyriomycetidae</taxon>
        <taxon>Chaetothyriales</taxon>
        <taxon>Herpotrichiellaceae</taxon>
        <taxon>Exophiala</taxon>
    </lineage>
</organism>
<dbReference type="InterPro" id="IPR050216">
    <property type="entry name" value="LRR_domain-containing"/>
</dbReference>
<dbReference type="PANTHER" id="PTHR48051">
    <property type="match status" value="1"/>
</dbReference>